<gene>
    <name evidence="2" type="ORF">JZ751_013338</name>
</gene>
<evidence type="ECO:0000313" key="3">
    <source>
        <dbReference type="Proteomes" id="UP000824540"/>
    </source>
</evidence>
<keyword evidence="3" id="KW-1185">Reference proteome</keyword>
<comment type="caution">
    <text evidence="2">The sequence shown here is derived from an EMBL/GenBank/DDBJ whole genome shotgun (WGS) entry which is preliminary data.</text>
</comment>
<evidence type="ECO:0000256" key="1">
    <source>
        <dbReference type="SAM" id="MobiDB-lite"/>
    </source>
</evidence>
<evidence type="ECO:0000313" key="2">
    <source>
        <dbReference type="EMBL" id="KAG9343949.1"/>
    </source>
</evidence>
<dbReference type="AlphaFoldDB" id="A0A8T2NUR2"/>
<accession>A0A8T2NUR2</accession>
<feature type="region of interest" description="Disordered" evidence="1">
    <location>
        <begin position="1"/>
        <end position="20"/>
    </location>
</feature>
<organism evidence="2 3">
    <name type="scientific">Albula glossodonta</name>
    <name type="common">roundjaw bonefish</name>
    <dbReference type="NCBI Taxonomy" id="121402"/>
    <lineage>
        <taxon>Eukaryota</taxon>
        <taxon>Metazoa</taxon>
        <taxon>Chordata</taxon>
        <taxon>Craniata</taxon>
        <taxon>Vertebrata</taxon>
        <taxon>Euteleostomi</taxon>
        <taxon>Actinopterygii</taxon>
        <taxon>Neopterygii</taxon>
        <taxon>Teleostei</taxon>
        <taxon>Albuliformes</taxon>
        <taxon>Albulidae</taxon>
        <taxon>Albula</taxon>
    </lineage>
</organism>
<dbReference type="Proteomes" id="UP000824540">
    <property type="component" value="Unassembled WGS sequence"/>
</dbReference>
<reference evidence="2" key="1">
    <citation type="thesis" date="2021" institute="BYU ScholarsArchive" country="Provo, UT, USA">
        <title>Applications of and Algorithms for Genome Assembly and Genomic Analyses with an Emphasis on Marine Teleosts.</title>
        <authorList>
            <person name="Pickett B.D."/>
        </authorList>
    </citation>
    <scope>NUCLEOTIDE SEQUENCE</scope>
    <source>
        <strain evidence="2">HI-2016</strain>
    </source>
</reference>
<dbReference type="EMBL" id="JAFBMS010000022">
    <property type="protein sequence ID" value="KAG9343949.1"/>
    <property type="molecule type" value="Genomic_DNA"/>
</dbReference>
<proteinExistence type="predicted"/>
<name>A0A8T2NUR2_9TELE</name>
<protein>
    <submittedName>
        <fullName evidence="2">Uncharacterized protein</fullName>
    </submittedName>
</protein>
<sequence length="99" mass="11119">MTPKSPSKYFLSSPLGSGDPLCRMPRAQTQNCSMPNIPPTPPGTEKIASLRGLDALPARSCPDALRRRSGPRQERSRLLLLLLLWLSRLRRKRERCPTP</sequence>